<gene>
    <name evidence="1" type="ORF">P0Y58_12410</name>
</gene>
<accession>A0AAJ5WKV8</accession>
<evidence type="ECO:0000313" key="1">
    <source>
        <dbReference type="EMBL" id="WEK32949.1"/>
    </source>
</evidence>
<reference evidence="1" key="1">
    <citation type="submission" date="2023-03" db="EMBL/GenBank/DDBJ databases">
        <title>Andean soil-derived lignocellulolytic bacterial consortium as a source of novel taxa and putative plastic-active enzymes.</title>
        <authorList>
            <person name="Diaz-Garcia L."/>
            <person name="Chuvochina M."/>
            <person name="Feuerriegel G."/>
            <person name="Bunk B."/>
            <person name="Sproer C."/>
            <person name="Streit W.R."/>
            <person name="Rodriguez L.M."/>
            <person name="Overmann J."/>
            <person name="Jimenez D.J."/>
        </authorList>
    </citation>
    <scope>NUCLEOTIDE SEQUENCE</scope>
    <source>
        <strain evidence="1">MAG 876</strain>
    </source>
</reference>
<organism evidence="1 2">
    <name type="scientific">Candidatus Pseudomonas phytovorans</name>
    <dbReference type="NCBI Taxonomy" id="3121377"/>
    <lineage>
        <taxon>Bacteria</taxon>
        <taxon>Pseudomonadati</taxon>
        <taxon>Pseudomonadota</taxon>
        <taxon>Gammaproteobacteria</taxon>
        <taxon>Pseudomonadales</taxon>
        <taxon>Pseudomonadaceae</taxon>
        <taxon>Pseudomonas</taxon>
    </lineage>
</organism>
<proteinExistence type="predicted"/>
<dbReference type="AlphaFoldDB" id="A0AAJ5WKV8"/>
<sequence length="55" mass="5868">MSNRIVCQFSCGAASAVATKLALAEHGSTHDVQIINAFLANEEADNRQFAQDCEA</sequence>
<dbReference type="Proteomes" id="UP001216329">
    <property type="component" value="Chromosome"/>
</dbReference>
<dbReference type="EMBL" id="CP119325">
    <property type="protein sequence ID" value="WEK32949.1"/>
    <property type="molecule type" value="Genomic_DNA"/>
</dbReference>
<evidence type="ECO:0000313" key="2">
    <source>
        <dbReference type="Proteomes" id="UP001216329"/>
    </source>
</evidence>
<protein>
    <submittedName>
        <fullName evidence="1">Uncharacterized protein</fullName>
    </submittedName>
</protein>
<name>A0AAJ5WKV8_9PSED</name>